<dbReference type="GO" id="GO:0071916">
    <property type="term" value="F:dipeptide transmembrane transporter activity"/>
    <property type="evidence" value="ECO:0007669"/>
    <property type="project" value="TreeGrafter"/>
</dbReference>
<keyword evidence="3" id="KW-1003">Cell membrane</keyword>
<feature type="transmembrane region" description="Helical" evidence="7">
    <location>
        <begin position="20"/>
        <end position="40"/>
    </location>
</feature>
<feature type="transmembrane region" description="Helical" evidence="7">
    <location>
        <begin position="87"/>
        <end position="113"/>
    </location>
</feature>
<evidence type="ECO:0000259" key="8">
    <source>
        <dbReference type="PROSITE" id="PS50928"/>
    </source>
</evidence>
<feature type="transmembrane region" description="Helical" evidence="7">
    <location>
        <begin position="151"/>
        <end position="173"/>
    </location>
</feature>
<dbReference type="CDD" id="cd06261">
    <property type="entry name" value="TM_PBP2"/>
    <property type="match status" value="1"/>
</dbReference>
<dbReference type="PANTHER" id="PTHR43386">
    <property type="entry name" value="OLIGOPEPTIDE TRANSPORT SYSTEM PERMEASE PROTEIN APPC"/>
    <property type="match status" value="1"/>
</dbReference>
<keyword evidence="5 7" id="KW-1133">Transmembrane helix</keyword>
<comment type="caution">
    <text evidence="9">The sequence shown here is derived from an EMBL/GenBank/DDBJ whole genome shotgun (WGS) entry which is preliminary data.</text>
</comment>
<keyword evidence="2" id="KW-0813">Transport</keyword>
<comment type="subcellular location">
    <subcellularLocation>
        <location evidence="1">Cell membrane</location>
        <topology evidence="1">Multi-pass membrane protein</topology>
    </subcellularLocation>
</comment>
<keyword evidence="6 7" id="KW-0472">Membrane</keyword>
<evidence type="ECO:0000256" key="6">
    <source>
        <dbReference type="ARBA" id="ARBA00023136"/>
    </source>
</evidence>
<gene>
    <name evidence="9" type="primary">dppC_3</name>
    <name evidence="9" type="ORF">GALL_431240</name>
</gene>
<organism evidence="9">
    <name type="scientific">mine drainage metagenome</name>
    <dbReference type="NCBI Taxonomy" id="410659"/>
    <lineage>
        <taxon>unclassified sequences</taxon>
        <taxon>metagenomes</taxon>
        <taxon>ecological metagenomes</taxon>
    </lineage>
</organism>
<feature type="transmembrane region" description="Helical" evidence="7">
    <location>
        <begin position="211"/>
        <end position="232"/>
    </location>
</feature>
<protein>
    <submittedName>
        <fullName evidence="9">Dipeptide transport system permease protein DppC</fullName>
    </submittedName>
</protein>
<evidence type="ECO:0000256" key="4">
    <source>
        <dbReference type="ARBA" id="ARBA00022692"/>
    </source>
</evidence>
<keyword evidence="4 7" id="KW-0812">Transmembrane</keyword>
<feature type="transmembrane region" description="Helical" evidence="7">
    <location>
        <begin position="252"/>
        <end position="274"/>
    </location>
</feature>
<evidence type="ECO:0000256" key="5">
    <source>
        <dbReference type="ARBA" id="ARBA00022989"/>
    </source>
</evidence>
<proteinExistence type="predicted"/>
<reference evidence="9" key="1">
    <citation type="submission" date="2016-10" db="EMBL/GenBank/DDBJ databases">
        <title>Sequence of Gallionella enrichment culture.</title>
        <authorList>
            <person name="Poehlein A."/>
            <person name="Muehling M."/>
            <person name="Daniel R."/>
        </authorList>
    </citation>
    <scope>NUCLEOTIDE SEQUENCE</scope>
</reference>
<dbReference type="EMBL" id="MLJW01002239">
    <property type="protein sequence ID" value="OIQ75209.1"/>
    <property type="molecule type" value="Genomic_DNA"/>
</dbReference>
<dbReference type="InterPro" id="IPR035906">
    <property type="entry name" value="MetI-like_sf"/>
</dbReference>
<dbReference type="Gene3D" id="1.10.3720.10">
    <property type="entry name" value="MetI-like"/>
    <property type="match status" value="1"/>
</dbReference>
<dbReference type="InterPro" id="IPR000515">
    <property type="entry name" value="MetI-like"/>
</dbReference>
<evidence type="ECO:0000256" key="7">
    <source>
        <dbReference type="SAM" id="Phobius"/>
    </source>
</evidence>
<evidence type="ECO:0000256" key="1">
    <source>
        <dbReference type="ARBA" id="ARBA00004651"/>
    </source>
</evidence>
<dbReference type="PROSITE" id="PS50928">
    <property type="entry name" value="ABC_TM1"/>
    <property type="match status" value="1"/>
</dbReference>
<feature type="domain" description="ABC transmembrane type-1" evidence="8">
    <location>
        <begin position="85"/>
        <end position="274"/>
    </location>
</feature>
<dbReference type="InterPro" id="IPR050366">
    <property type="entry name" value="BP-dependent_transpt_permease"/>
</dbReference>
<dbReference type="GO" id="GO:0005886">
    <property type="term" value="C:plasma membrane"/>
    <property type="evidence" value="ECO:0007669"/>
    <property type="project" value="UniProtKB-SubCell"/>
</dbReference>
<dbReference type="Pfam" id="PF12911">
    <property type="entry name" value="OppC_N"/>
    <property type="match status" value="1"/>
</dbReference>
<accession>A0A1J5PUS8</accession>
<feature type="transmembrane region" description="Helical" evidence="7">
    <location>
        <begin position="125"/>
        <end position="144"/>
    </location>
</feature>
<dbReference type="SUPFAM" id="SSF161098">
    <property type="entry name" value="MetI-like"/>
    <property type="match status" value="1"/>
</dbReference>
<evidence type="ECO:0000256" key="2">
    <source>
        <dbReference type="ARBA" id="ARBA00022448"/>
    </source>
</evidence>
<dbReference type="InterPro" id="IPR025966">
    <property type="entry name" value="OppC_N"/>
</dbReference>
<dbReference type="PANTHER" id="PTHR43386:SF1">
    <property type="entry name" value="D,D-DIPEPTIDE TRANSPORT SYSTEM PERMEASE PROTEIN DDPC-RELATED"/>
    <property type="match status" value="1"/>
</dbReference>
<sequence>MRSSYWIETWRALRASPAALPGIALVALVLAAAAGAGVLAPHSPIAQDQSAILRPPAWLAGGSWTTPLGTDAVGRDLLSRLLHGARLSLGVGVQSVALSLLVGTALGLLAGYWRGWVDALLMRAVDIMLALPSLLLAIAIVAVLEPSLRNAIVAIAIVNVPIYLRLARAAVLAELPRDYVAAARVAGAGSLHLMLRTLLPNCASPLIVQAALGFSGAVLDAAALGYLGLGAQPPSPEWGTMLADAMQFMQRAWWVVTFPGLAIVLTVLGFNLLGDALRDALDPRLRIDAALAPAIGSGDDAAGALR</sequence>
<dbReference type="Pfam" id="PF00528">
    <property type="entry name" value="BPD_transp_1"/>
    <property type="match status" value="1"/>
</dbReference>
<evidence type="ECO:0000256" key="3">
    <source>
        <dbReference type="ARBA" id="ARBA00022475"/>
    </source>
</evidence>
<dbReference type="AlphaFoldDB" id="A0A1J5PUS8"/>
<evidence type="ECO:0000313" key="9">
    <source>
        <dbReference type="EMBL" id="OIQ75209.1"/>
    </source>
</evidence>
<name>A0A1J5PUS8_9ZZZZ</name>